<dbReference type="EMBL" id="WUBL01000136">
    <property type="protein sequence ID" value="KAF2964807.1"/>
    <property type="molecule type" value="Genomic_DNA"/>
</dbReference>
<dbReference type="Proteomes" id="UP000481858">
    <property type="component" value="Unassembled WGS sequence"/>
</dbReference>
<sequence>MDLIPTASVLRSLDDQLTKKLIKANQPPTTDEDMSGTTSPQQTSDSPAKSSSGRASFSSVREVDDNIAQAFSSTKISSYFREGADVAIVDDNSSSNPPSAGLEMADTQFMPPVTQPHSRLHGCWFPAVAADNFHGWKQIGVKGKQASRSYGDLQALRMVWSTPSTPKKPKEPVEPRRVPGDSPLERLPMEIKNQIIDHLVLDVPPDGLSSRNADLMAMLLTSRALHSATLNALYRNITIPHSRIFRKFLAHLAQNQELGTIVRRLDFSHFNPTSLFTTASERATTRNLTHETLLRCLELTPYLREFMAQEYVDEDIDVHVLRKLFFGLERLQGLDFCACSSARFKAAFEAILSDDWPQTLSITRLSLHRCINLPSGVFETLLPRLTNLTHLDVAGTRITDAALMSIPHTAKITHLNLAKCKLLTSSTVIDFLTHHPAVKNLVYLSVAADFRSYELLDEDDVTRLIPILPATLKSLSLKGSKMNASHIDQLRPLTKHLEELSMGRRLKTEDFSRLFLPDEEMEQLDWVPHTLKYLDLSDYIAGSLNLSALFSNSSLLNSHSAPLEVVELPDDAFKRLSRSSAVTRAGWTVTEFGNRAWLVRNPEGTRDLGFRDWKMGAAFWGMRKVPVAVTTVGGMYGSYMFKRNL</sequence>
<evidence type="ECO:0000313" key="3">
    <source>
        <dbReference type="Proteomes" id="UP000481858"/>
    </source>
</evidence>
<dbReference type="InParanoid" id="A0A7C8MP86"/>
<comment type="caution">
    <text evidence="2">The sequence shown here is derived from an EMBL/GenBank/DDBJ whole genome shotgun (WGS) entry which is preliminary data.</text>
</comment>
<evidence type="ECO:0000256" key="1">
    <source>
        <dbReference type="SAM" id="MobiDB-lite"/>
    </source>
</evidence>
<name>A0A7C8MP86_9PEZI</name>
<dbReference type="Gene3D" id="3.80.10.10">
    <property type="entry name" value="Ribonuclease Inhibitor"/>
    <property type="match status" value="1"/>
</dbReference>
<dbReference type="InterPro" id="IPR032675">
    <property type="entry name" value="LRR_dom_sf"/>
</dbReference>
<feature type="region of interest" description="Disordered" evidence="1">
    <location>
        <begin position="161"/>
        <end position="184"/>
    </location>
</feature>
<accession>A0A7C8MP86</accession>
<feature type="compositionally biased region" description="Basic and acidic residues" evidence="1">
    <location>
        <begin position="168"/>
        <end position="184"/>
    </location>
</feature>
<protein>
    <recommendedName>
        <fullName evidence="4">F-box domain-containing protein</fullName>
    </recommendedName>
</protein>
<keyword evidence="3" id="KW-1185">Reference proteome</keyword>
<organism evidence="2 3">
    <name type="scientific">Xylaria multiplex</name>
    <dbReference type="NCBI Taxonomy" id="323545"/>
    <lineage>
        <taxon>Eukaryota</taxon>
        <taxon>Fungi</taxon>
        <taxon>Dikarya</taxon>
        <taxon>Ascomycota</taxon>
        <taxon>Pezizomycotina</taxon>
        <taxon>Sordariomycetes</taxon>
        <taxon>Xylariomycetidae</taxon>
        <taxon>Xylariales</taxon>
        <taxon>Xylariaceae</taxon>
        <taxon>Xylaria</taxon>
    </lineage>
</organism>
<reference evidence="2 3" key="1">
    <citation type="submission" date="2019-12" db="EMBL/GenBank/DDBJ databases">
        <title>Draft genome sequence of the ascomycete Xylaria multiplex DSM 110363.</title>
        <authorList>
            <person name="Buettner E."/>
            <person name="Kellner H."/>
        </authorList>
    </citation>
    <scope>NUCLEOTIDE SEQUENCE [LARGE SCALE GENOMIC DNA]</scope>
    <source>
        <strain evidence="2 3">DSM 110363</strain>
    </source>
</reference>
<feature type="region of interest" description="Disordered" evidence="1">
    <location>
        <begin position="20"/>
        <end position="59"/>
    </location>
</feature>
<dbReference type="OrthoDB" id="9994419at2759"/>
<proteinExistence type="predicted"/>
<evidence type="ECO:0000313" key="2">
    <source>
        <dbReference type="EMBL" id="KAF2964807.1"/>
    </source>
</evidence>
<gene>
    <name evidence="2" type="ORF">GQX73_g8787</name>
</gene>
<dbReference type="AlphaFoldDB" id="A0A7C8MP86"/>
<feature type="compositionally biased region" description="Low complexity" evidence="1">
    <location>
        <begin position="44"/>
        <end position="59"/>
    </location>
</feature>
<dbReference type="SUPFAM" id="SSF52047">
    <property type="entry name" value="RNI-like"/>
    <property type="match status" value="1"/>
</dbReference>
<evidence type="ECO:0008006" key="4">
    <source>
        <dbReference type="Google" id="ProtNLM"/>
    </source>
</evidence>